<dbReference type="EMBL" id="JARPZN010000017">
    <property type="protein sequence ID" value="MDT2691637.1"/>
    <property type="molecule type" value="Genomic_DNA"/>
</dbReference>
<evidence type="ECO:0000256" key="1">
    <source>
        <dbReference type="ARBA" id="ARBA00004651"/>
    </source>
</evidence>
<dbReference type="PANTHER" id="PTHR42718">
    <property type="entry name" value="MAJOR FACILITATOR SUPERFAMILY MULTIDRUG TRANSPORTER MFSC"/>
    <property type="match status" value="1"/>
</dbReference>
<dbReference type="Pfam" id="PF07690">
    <property type="entry name" value="MFS_1"/>
    <property type="match status" value="1"/>
</dbReference>
<dbReference type="PRINTS" id="PR01036">
    <property type="entry name" value="TCRTETB"/>
</dbReference>
<evidence type="ECO:0000256" key="2">
    <source>
        <dbReference type="ARBA" id="ARBA00008537"/>
    </source>
</evidence>
<comment type="similarity">
    <text evidence="2">Belongs to the major facilitator superfamily. EmrB family.</text>
</comment>
<dbReference type="NCBIfam" id="TIGR00711">
    <property type="entry name" value="efflux_EmrB"/>
    <property type="match status" value="1"/>
</dbReference>
<sequence length="480" mass="52657">MKSYQEDTLVQQRKWWILIAVAMFTFMSTLDGSIVNIALPTISANMSVPMNQAEWVVSVYLMVVCACLLLFGKIGDSWGKIKVFRLGMLIFTIGSLLCGFNHSLAFLLFARVVQAIGASMTMATNTGIITEVFPISERGRALGMIGAFVSLGSIAGPGLGGIILSHFSWPYIFWINVPVGILTMIAGEKILPKDITMSRNSIDKSGFGLFSVAILTFFGGIFIGQEQGFLTWLPLVLIFVAIIAFIAFIQVEKRVAMPLITFSIFRNKIFTLSLFTALLIFSANFFVNVVIPFYLQNARGLTPSVAGMLMMVFPLMMVIGSPISGYLTDQVGPEILVLIGLALLSITQLMYMFMNQHTPIWYYVVATAIMGLGNSLFQSPNNTMVMSSVTKENLGVAGSLNSFARNLGMVLGIAMSTTILYSAMSSAYGQHVTTYINGRPDIFNYGMKVTFFGAFLLCAVALLMTMWRIKKQGGFQKHSL</sequence>
<feature type="transmembrane region" description="Helical" evidence="8">
    <location>
        <begin position="141"/>
        <end position="163"/>
    </location>
</feature>
<dbReference type="GO" id="GO:0022857">
    <property type="term" value="F:transmembrane transporter activity"/>
    <property type="evidence" value="ECO:0007669"/>
    <property type="project" value="InterPro"/>
</dbReference>
<keyword evidence="5 8" id="KW-0812">Transmembrane</keyword>
<protein>
    <submittedName>
        <fullName evidence="11 12">MFS transporter</fullName>
    </submittedName>
    <submittedName>
        <fullName evidence="14">Drug:H+ antiporter-2 (14 Spanner) (DHA2) family drug resistance MFS transporter</fullName>
    </submittedName>
</protein>
<dbReference type="EMBL" id="WVTI01000026">
    <property type="protein sequence ID" value="MXS27503.1"/>
    <property type="molecule type" value="Genomic_DNA"/>
</dbReference>
<proteinExistence type="inferred from homology"/>
<feature type="transmembrane region" description="Helical" evidence="8">
    <location>
        <begin position="55"/>
        <end position="71"/>
    </location>
</feature>
<evidence type="ECO:0000313" key="16">
    <source>
        <dbReference type="Proteomes" id="UP000439965"/>
    </source>
</evidence>
<reference evidence="10 18" key="4">
    <citation type="submission" date="2020-06" db="EMBL/GenBank/DDBJ databases">
        <title>Crossreactivity between MHC class I-restricted antigens from cancer cells and an enterococcal bacteriophage.</title>
        <authorList>
            <person name="Fluckiger A."/>
            <person name="Daillere R."/>
            <person name="Sassi M."/>
            <person name="Cattoir V."/>
            <person name="Kroemer G."/>
            <person name="Zitvogel L."/>
        </authorList>
    </citation>
    <scope>NUCLEOTIDE SEQUENCE [LARGE SCALE GENOMIC DNA]</scope>
    <source>
        <strain evidence="10 18">EG4</strain>
    </source>
</reference>
<evidence type="ECO:0000256" key="8">
    <source>
        <dbReference type="SAM" id="Phobius"/>
    </source>
</evidence>
<dbReference type="RefSeq" id="WP_003128757.1">
    <property type="nucleotide sequence ID" value="NZ_CAAKOE010000053.1"/>
</dbReference>
<dbReference type="Proteomes" id="UP000516696">
    <property type="component" value="Chromosome"/>
</dbReference>
<evidence type="ECO:0000313" key="15">
    <source>
        <dbReference type="Proteomes" id="UP000254807"/>
    </source>
</evidence>
<dbReference type="InterPro" id="IPR011701">
    <property type="entry name" value="MFS"/>
</dbReference>
<keyword evidence="4" id="KW-1003">Cell membrane</keyword>
<dbReference type="GO" id="GO:0005886">
    <property type="term" value="C:plasma membrane"/>
    <property type="evidence" value="ECO:0007669"/>
    <property type="project" value="UniProtKB-SubCell"/>
</dbReference>
<dbReference type="Proteomes" id="UP000571857">
    <property type="component" value="Unassembled WGS sequence"/>
</dbReference>
<feature type="transmembrane region" description="Helical" evidence="8">
    <location>
        <begin position="229"/>
        <end position="249"/>
    </location>
</feature>
<feature type="transmembrane region" description="Helical" evidence="8">
    <location>
        <begin position="360"/>
        <end position="377"/>
    </location>
</feature>
<reference evidence="14 15" key="1">
    <citation type="submission" date="2018-06" db="EMBL/GenBank/DDBJ databases">
        <authorList>
            <consortium name="Pathogen Informatics"/>
            <person name="Doyle S."/>
        </authorList>
    </citation>
    <scope>NUCLEOTIDE SEQUENCE [LARGE SCALE GENOMIC DNA]</scope>
    <source>
        <strain evidence="14 15">NCTC12360</strain>
    </source>
</reference>
<name>A0A366U3L4_ENTGA</name>
<evidence type="ECO:0000313" key="14">
    <source>
        <dbReference type="EMBL" id="STD84229.1"/>
    </source>
</evidence>
<dbReference type="AlphaFoldDB" id="A0A366U3L4"/>
<reference evidence="12 16" key="2">
    <citation type="submission" date="2019-04" db="EMBL/GenBank/DDBJ databases">
        <title>Step-wise assembly of the neonatal virome modulated by breast feeding.</title>
        <authorList>
            <person name="Liang G."/>
            <person name="Bushman F."/>
        </authorList>
    </citation>
    <scope>NUCLEOTIDE SEQUENCE [LARGE SCALE GENOMIC DNA]</scope>
    <source>
        <strain evidence="12 16">E3404</strain>
    </source>
</reference>
<evidence type="ECO:0000313" key="19">
    <source>
        <dbReference type="Proteomes" id="UP001183682"/>
    </source>
</evidence>
<dbReference type="EMBL" id="UFYW01000001">
    <property type="protein sequence ID" value="STD84229.1"/>
    <property type="molecule type" value="Genomic_DNA"/>
</dbReference>
<keyword evidence="15" id="KW-1185">Reference proteome</keyword>
<feature type="transmembrane region" description="Helical" evidence="8">
    <location>
        <begin position="206"/>
        <end position="223"/>
    </location>
</feature>
<dbReference type="Proteomes" id="UP001183682">
    <property type="component" value="Unassembled WGS sequence"/>
</dbReference>
<dbReference type="PROSITE" id="PS50850">
    <property type="entry name" value="MFS"/>
    <property type="match status" value="1"/>
</dbReference>
<organism evidence="11 19">
    <name type="scientific">Enterococcus gallinarum</name>
    <dbReference type="NCBI Taxonomy" id="1353"/>
    <lineage>
        <taxon>Bacteria</taxon>
        <taxon>Bacillati</taxon>
        <taxon>Bacillota</taxon>
        <taxon>Bacilli</taxon>
        <taxon>Lactobacillales</taxon>
        <taxon>Enterococcaceae</taxon>
        <taxon>Enterococcus</taxon>
    </lineage>
</organism>
<reference evidence="13 17" key="3">
    <citation type="submission" date="2020-03" db="EMBL/GenBank/DDBJ databases">
        <title>Characterization of ganglioside-mimicking enterococci.</title>
        <authorList>
            <person name="Patry R.T."/>
            <person name="Nothaft H."/>
            <person name="Bridger R."/>
            <person name="Shajahan A."/>
            <person name="Huynh S."/>
            <person name="Sanchez S."/>
            <person name="Azadi P."/>
            <person name="Cooper K."/>
            <person name="Miller W.G."/>
            <person name="Parker C.T."/>
            <person name="Wells L."/>
            <person name="Szymanski C.M."/>
        </authorList>
    </citation>
    <scope>NUCLEOTIDE SEQUENCE [LARGE SCALE GENOMIC DNA]</scope>
    <source>
        <strain evidence="13 17">EGM181</strain>
    </source>
</reference>
<dbReference type="EMBL" id="JABXJK010000013">
    <property type="protein sequence ID" value="MBA0971751.1"/>
    <property type="molecule type" value="Genomic_DNA"/>
</dbReference>
<dbReference type="Gene3D" id="1.20.1250.20">
    <property type="entry name" value="MFS general substrate transporter like domains"/>
    <property type="match status" value="1"/>
</dbReference>
<dbReference type="CDD" id="cd17321">
    <property type="entry name" value="MFS_MMR_MDR_like"/>
    <property type="match status" value="1"/>
</dbReference>
<feature type="transmembrane region" description="Helical" evidence="8">
    <location>
        <begin position="335"/>
        <end position="354"/>
    </location>
</feature>
<dbReference type="Proteomes" id="UP000439965">
    <property type="component" value="Unassembled WGS sequence"/>
</dbReference>
<dbReference type="InterPro" id="IPR004638">
    <property type="entry name" value="EmrB-like"/>
</dbReference>
<evidence type="ECO:0000256" key="5">
    <source>
        <dbReference type="ARBA" id="ARBA00022692"/>
    </source>
</evidence>
<evidence type="ECO:0000313" key="12">
    <source>
        <dbReference type="EMBL" id="MXS27503.1"/>
    </source>
</evidence>
<keyword evidence="7 8" id="KW-0472">Membrane</keyword>
<evidence type="ECO:0000313" key="13">
    <source>
        <dbReference type="EMBL" id="QOG26251.1"/>
    </source>
</evidence>
<dbReference type="OrthoDB" id="102502at2"/>
<keyword evidence="6 8" id="KW-1133">Transmembrane helix</keyword>
<reference evidence="11" key="5">
    <citation type="submission" date="2023-03" db="EMBL/GenBank/DDBJ databases">
        <authorList>
            <person name="Shen W."/>
            <person name="Cai J."/>
        </authorList>
    </citation>
    <scope>NUCLEOTIDE SEQUENCE</scope>
    <source>
        <strain evidence="11">K69-2</strain>
    </source>
</reference>
<comment type="subcellular location">
    <subcellularLocation>
        <location evidence="1">Cell membrane</location>
        <topology evidence="1">Multi-pass membrane protein</topology>
    </subcellularLocation>
</comment>
<evidence type="ECO:0000313" key="10">
    <source>
        <dbReference type="EMBL" id="MBA0971751.1"/>
    </source>
</evidence>
<evidence type="ECO:0000256" key="3">
    <source>
        <dbReference type="ARBA" id="ARBA00022448"/>
    </source>
</evidence>
<feature type="transmembrane region" description="Helical" evidence="8">
    <location>
        <begin position="301"/>
        <end position="323"/>
    </location>
</feature>
<accession>A0A366U3L4</accession>
<dbReference type="InterPro" id="IPR036259">
    <property type="entry name" value="MFS_trans_sf"/>
</dbReference>
<feature type="transmembrane region" description="Helical" evidence="8">
    <location>
        <begin position="83"/>
        <end position="102"/>
    </location>
</feature>
<feature type="transmembrane region" description="Helical" evidence="8">
    <location>
        <begin position="15"/>
        <end position="35"/>
    </location>
</feature>
<feature type="transmembrane region" description="Helical" evidence="8">
    <location>
        <begin position="169"/>
        <end position="186"/>
    </location>
</feature>
<evidence type="ECO:0000259" key="9">
    <source>
        <dbReference type="PROSITE" id="PS50850"/>
    </source>
</evidence>
<feature type="domain" description="Major facilitator superfamily (MFS) profile" evidence="9">
    <location>
        <begin position="17"/>
        <end position="473"/>
    </location>
</feature>
<evidence type="ECO:0000313" key="17">
    <source>
        <dbReference type="Proteomes" id="UP000516696"/>
    </source>
</evidence>
<dbReference type="EMBL" id="CP050485">
    <property type="protein sequence ID" value="QOG26251.1"/>
    <property type="molecule type" value="Genomic_DNA"/>
</dbReference>
<evidence type="ECO:0000313" key="18">
    <source>
        <dbReference type="Proteomes" id="UP000571857"/>
    </source>
</evidence>
<evidence type="ECO:0000256" key="4">
    <source>
        <dbReference type="ARBA" id="ARBA00022475"/>
    </source>
</evidence>
<keyword evidence="3" id="KW-0813">Transport</keyword>
<dbReference type="PANTHER" id="PTHR42718:SF9">
    <property type="entry name" value="MAJOR FACILITATOR SUPERFAMILY MULTIDRUG TRANSPORTER MFSC"/>
    <property type="match status" value="1"/>
</dbReference>
<evidence type="ECO:0000256" key="6">
    <source>
        <dbReference type="ARBA" id="ARBA00022989"/>
    </source>
</evidence>
<dbReference type="SUPFAM" id="SSF103473">
    <property type="entry name" value="MFS general substrate transporter"/>
    <property type="match status" value="1"/>
</dbReference>
<feature type="transmembrane region" description="Helical" evidence="8">
    <location>
        <begin position="269"/>
        <end position="295"/>
    </location>
</feature>
<gene>
    <name evidence="14" type="primary">stp</name>
    <name evidence="13" type="ORF">EGM181_02685</name>
    <name evidence="12" type="ORF">GTI89_15715</name>
    <name evidence="10" type="ORF">HWH42_03950</name>
    <name evidence="14" type="ORF">NCTC12360_02756</name>
    <name evidence="11" type="ORF">P7E30_15775</name>
</gene>
<feature type="transmembrane region" description="Helical" evidence="8">
    <location>
        <begin position="407"/>
        <end position="429"/>
    </location>
</feature>
<dbReference type="Proteomes" id="UP000254807">
    <property type="component" value="Unassembled WGS sequence"/>
</dbReference>
<evidence type="ECO:0000313" key="11">
    <source>
        <dbReference type="EMBL" id="MDT2691637.1"/>
    </source>
</evidence>
<dbReference type="Gene3D" id="1.20.1720.10">
    <property type="entry name" value="Multidrug resistance protein D"/>
    <property type="match status" value="1"/>
</dbReference>
<feature type="transmembrane region" description="Helical" evidence="8">
    <location>
        <begin position="449"/>
        <end position="469"/>
    </location>
</feature>
<feature type="transmembrane region" description="Helical" evidence="8">
    <location>
        <begin position="108"/>
        <end position="129"/>
    </location>
</feature>
<dbReference type="InterPro" id="IPR020846">
    <property type="entry name" value="MFS_dom"/>
</dbReference>
<evidence type="ECO:0000256" key="7">
    <source>
        <dbReference type="ARBA" id="ARBA00023136"/>
    </source>
</evidence>